<evidence type="ECO:0000256" key="2">
    <source>
        <dbReference type="SAM" id="Phobius"/>
    </source>
</evidence>
<keyword evidence="2" id="KW-0472">Membrane</keyword>
<keyword evidence="4" id="KW-1185">Reference proteome</keyword>
<dbReference type="OrthoDB" id="686454at2759"/>
<feature type="compositionally biased region" description="Polar residues" evidence="1">
    <location>
        <begin position="58"/>
        <end position="67"/>
    </location>
</feature>
<accession>A0A834TQU9</accession>
<evidence type="ECO:0000313" key="4">
    <source>
        <dbReference type="Proteomes" id="UP000634136"/>
    </source>
</evidence>
<reference evidence="3" key="1">
    <citation type="submission" date="2020-09" db="EMBL/GenBank/DDBJ databases">
        <title>Genome-Enabled Discovery of Anthraquinone Biosynthesis in Senna tora.</title>
        <authorList>
            <person name="Kang S.-H."/>
            <person name="Pandey R.P."/>
            <person name="Lee C.-M."/>
            <person name="Sim J.-S."/>
            <person name="Jeong J.-T."/>
            <person name="Choi B.-S."/>
            <person name="Jung M."/>
            <person name="Ginzburg D."/>
            <person name="Zhao K."/>
            <person name="Won S.Y."/>
            <person name="Oh T.-J."/>
            <person name="Yu Y."/>
            <person name="Kim N.-H."/>
            <person name="Lee O.R."/>
            <person name="Lee T.-H."/>
            <person name="Bashyal P."/>
            <person name="Kim T.-S."/>
            <person name="Lee W.-H."/>
            <person name="Kawkins C."/>
            <person name="Kim C.-K."/>
            <person name="Kim J.S."/>
            <person name="Ahn B.O."/>
            <person name="Rhee S.Y."/>
            <person name="Sohng J.K."/>
        </authorList>
    </citation>
    <scope>NUCLEOTIDE SEQUENCE</scope>
    <source>
        <tissue evidence="3">Leaf</tissue>
    </source>
</reference>
<keyword evidence="2" id="KW-1133">Transmembrane helix</keyword>
<protein>
    <submittedName>
        <fullName evidence="3">Uncharacterized protein</fullName>
    </submittedName>
</protein>
<evidence type="ECO:0000313" key="3">
    <source>
        <dbReference type="EMBL" id="KAF7825612.1"/>
    </source>
</evidence>
<comment type="caution">
    <text evidence="3">The sequence shown here is derived from an EMBL/GenBank/DDBJ whole genome shotgun (WGS) entry which is preliminary data.</text>
</comment>
<gene>
    <name evidence="3" type="ORF">G2W53_016776</name>
</gene>
<dbReference type="PANTHER" id="PTHR34558:SF9">
    <property type="entry name" value="F3L24.15 PROTEIN"/>
    <property type="match status" value="1"/>
</dbReference>
<organism evidence="3 4">
    <name type="scientific">Senna tora</name>
    <dbReference type="NCBI Taxonomy" id="362788"/>
    <lineage>
        <taxon>Eukaryota</taxon>
        <taxon>Viridiplantae</taxon>
        <taxon>Streptophyta</taxon>
        <taxon>Embryophyta</taxon>
        <taxon>Tracheophyta</taxon>
        <taxon>Spermatophyta</taxon>
        <taxon>Magnoliopsida</taxon>
        <taxon>eudicotyledons</taxon>
        <taxon>Gunneridae</taxon>
        <taxon>Pentapetalae</taxon>
        <taxon>rosids</taxon>
        <taxon>fabids</taxon>
        <taxon>Fabales</taxon>
        <taxon>Fabaceae</taxon>
        <taxon>Caesalpinioideae</taxon>
        <taxon>Cassia clade</taxon>
        <taxon>Senna</taxon>
    </lineage>
</organism>
<sequence length="135" mass="14908">MYDVAQIITITSYASNPPAEAPIMRKHGEHNGVMRMISPTEAEAPQSDEKKQLLRNEGISNTNNNIPSHKRTSIESQNEQALGSDGYYHGHHHHSFDRSMAAGGVIVGGLATAFMVAVFCYIRATRRFKAETTHV</sequence>
<dbReference type="PANTHER" id="PTHR34558">
    <property type="entry name" value="EXPRESSED PROTEIN"/>
    <property type="match status" value="1"/>
</dbReference>
<dbReference type="Proteomes" id="UP000634136">
    <property type="component" value="Unassembled WGS sequence"/>
</dbReference>
<dbReference type="AlphaFoldDB" id="A0A834TQU9"/>
<feature type="region of interest" description="Disordered" evidence="1">
    <location>
        <begin position="39"/>
        <end position="87"/>
    </location>
</feature>
<feature type="transmembrane region" description="Helical" evidence="2">
    <location>
        <begin position="100"/>
        <end position="122"/>
    </location>
</feature>
<proteinExistence type="predicted"/>
<name>A0A834TQU9_9FABA</name>
<evidence type="ECO:0000256" key="1">
    <source>
        <dbReference type="SAM" id="MobiDB-lite"/>
    </source>
</evidence>
<keyword evidence="2" id="KW-0812">Transmembrane</keyword>
<dbReference type="EMBL" id="JAAIUW010000006">
    <property type="protein sequence ID" value="KAF7825612.1"/>
    <property type="molecule type" value="Genomic_DNA"/>
</dbReference>